<feature type="active site" evidence="3 4">
    <location>
        <position position="167"/>
    </location>
</feature>
<accession>A0A0U2L565</accession>
<dbReference type="Proteomes" id="UP000061660">
    <property type="component" value="Chromosome"/>
</dbReference>
<comment type="catalytic activity">
    <reaction evidence="2 3">
        <text>[protein]-L-glutamate 5-O-methyl ester + H2O = L-glutamyl-[protein] + methanol + H(+)</text>
        <dbReference type="Rhea" id="RHEA:23236"/>
        <dbReference type="Rhea" id="RHEA-COMP:10208"/>
        <dbReference type="Rhea" id="RHEA-COMP:10311"/>
        <dbReference type="ChEBI" id="CHEBI:15377"/>
        <dbReference type="ChEBI" id="CHEBI:15378"/>
        <dbReference type="ChEBI" id="CHEBI:17790"/>
        <dbReference type="ChEBI" id="CHEBI:29973"/>
        <dbReference type="ChEBI" id="CHEBI:82795"/>
        <dbReference type="EC" id="3.1.1.61"/>
    </reaction>
</comment>
<comment type="catalytic activity">
    <reaction evidence="3">
        <text>L-glutaminyl-[protein] + H2O = L-glutamyl-[protein] + NH4(+)</text>
        <dbReference type="Rhea" id="RHEA:16441"/>
        <dbReference type="Rhea" id="RHEA-COMP:10207"/>
        <dbReference type="Rhea" id="RHEA-COMP:10208"/>
        <dbReference type="ChEBI" id="CHEBI:15377"/>
        <dbReference type="ChEBI" id="CHEBI:28938"/>
        <dbReference type="ChEBI" id="CHEBI:29973"/>
        <dbReference type="ChEBI" id="CHEBI:30011"/>
        <dbReference type="EC" id="3.5.1.44"/>
    </reaction>
</comment>
<comment type="function">
    <text evidence="3">Involved in chemotaxis. Part of a chemotaxis signal transduction system that modulates chemotaxis in response to various stimuli. Catalyzes the demethylation of specific methylglutamate residues introduced into the chemoreceptors (methyl-accepting chemotaxis proteins or MCP) by CheR. Also mediates the irreversible deamidation of specific glutamine residues to glutamic acid.</text>
</comment>
<comment type="similarity">
    <text evidence="3">Belongs to the CheB family.</text>
</comment>
<dbReference type="Pfam" id="PF01339">
    <property type="entry name" value="CheB_methylest"/>
    <property type="match status" value="1"/>
</dbReference>
<dbReference type="SUPFAM" id="SSF52172">
    <property type="entry name" value="CheY-like"/>
    <property type="match status" value="1"/>
</dbReference>
<dbReference type="EMBL" id="CP013652">
    <property type="protein sequence ID" value="ALS25106.1"/>
    <property type="molecule type" value="Genomic_DNA"/>
</dbReference>
<dbReference type="PROSITE" id="PS50122">
    <property type="entry name" value="CHEB"/>
    <property type="match status" value="1"/>
</dbReference>
<dbReference type="PROSITE" id="PS50110">
    <property type="entry name" value="RESPONSE_REGULATORY"/>
    <property type="match status" value="1"/>
</dbReference>
<evidence type="ECO:0000259" key="7">
    <source>
        <dbReference type="PROSITE" id="PS50122"/>
    </source>
</evidence>
<evidence type="ECO:0000256" key="3">
    <source>
        <dbReference type="HAMAP-Rule" id="MF_00099"/>
    </source>
</evidence>
<dbReference type="AlphaFoldDB" id="A0A0U2L565"/>
<feature type="active site" evidence="3 4">
    <location>
        <position position="290"/>
    </location>
</feature>
<comment type="domain">
    <text evidence="3">Contains a C-terminal catalytic domain, and an N-terminal region which modulates catalytic activity.</text>
</comment>
<evidence type="ECO:0000256" key="1">
    <source>
        <dbReference type="ARBA" id="ARBA00022801"/>
    </source>
</evidence>
<protein>
    <recommendedName>
        <fullName evidence="3">Protein-glutamate methylesterase/protein-glutamine glutaminase</fullName>
        <ecNumber evidence="3">3.1.1.61</ecNumber>
        <ecNumber evidence="3">3.5.1.44</ecNumber>
    </recommendedName>
</protein>
<dbReference type="InterPro" id="IPR000673">
    <property type="entry name" value="Sig_transdc_resp-reg_Me-estase"/>
</dbReference>
<keyword evidence="9" id="KW-1185">Reference proteome</keyword>
<dbReference type="EC" id="3.1.1.61" evidence="3"/>
<dbReference type="Gene3D" id="3.40.50.180">
    <property type="entry name" value="Methylesterase CheB, C-terminal domain"/>
    <property type="match status" value="1"/>
</dbReference>
<dbReference type="KEGG" id="pnp:IJ22_48440"/>
<organism evidence="8 9">
    <name type="scientific">Paenibacillus naphthalenovorans</name>
    <dbReference type="NCBI Taxonomy" id="162209"/>
    <lineage>
        <taxon>Bacteria</taxon>
        <taxon>Bacillati</taxon>
        <taxon>Bacillota</taxon>
        <taxon>Bacilli</taxon>
        <taxon>Bacillales</taxon>
        <taxon>Paenibacillaceae</taxon>
        <taxon>Paenibacillus</taxon>
    </lineage>
</organism>
<sequence length="345" mass="37667">MSRYGVLIVDDSAFMRRAISLLIEKDPDFFIVGIARNGLEAIEKIKRFKPDVVTMDVEMPEMDGITALEQIMKYHPVAVVMLSTLTGEGAEATLTALQLGAVDFFPKSSLMKNPAEPKIIDDFLMRVKAAANAKLPLQNNVASVKEAVEENKKRGSASVDLLIIGCSTGGPSAIQSILPRFTPDFPAGIVVLQHMPPGFTKPLADRFDNLCNLKVKEAEDGDVVMPGVIYVAPAGYQTLFQKTNDGKTTFKIVVDESKLYKPSIDVSLQSGSSIYRDRLLVVILTGMGTDGLIGCGEVKRQRGHVIVESEESCIVYGMPKAVYEAGYADRQVSLPNIYQEILSFI</sequence>
<keyword evidence="3 5" id="KW-0597">Phosphoprotein</keyword>
<keyword evidence="3 4" id="KW-0145">Chemotaxis</keyword>
<dbReference type="CDD" id="cd16432">
    <property type="entry name" value="CheB_Rec"/>
    <property type="match status" value="1"/>
</dbReference>
<dbReference type="PIRSF" id="PIRSF000876">
    <property type="entry name" value="RR_chemtxs_CheB"/>
    <property type="match status" value="1"/>
</dbReference>
<dbReference type="InterPro" id="IPR008248">
    <property type="entry name" value="CheB-like"/>
</dbReference>
<dbReference type="HAMAP" id="MF_00099">
    <property type="entry name" value="CheB_chemtxs"/>
    <property type="match status" value="1"/>
</dbReference>
<keyword evidence="1 3" id="KW-0378">Hydrolase</keyword>
<dbReference type="CDD" id="cd17541">
    <property type="entry name" value="REC_CheB-like"/>
    <property type="match status" value="1"/>
</dbReference>
<dbReference type="PANTHER" id="PTHR42872">
    <property type="entry name" value="PROTEIN-GLUTAMATE METHYLESTERASE/PROTEIN-GLUTAMINE GLUTAMINASE"/>
    <property type="match status" value="1"/>
</dbReference>
<reference evidence="9" key="1">
    <citation type="submission" date="2015-12" db="EMBL/GenBank/DDBJ databases">
        <title>Complete genome sequences of two moderately thermophilic Paenibacillus species.</title>
        <authorList>
            <person name="Butler R.III."/>
            <person name="Wang J."/>
            <person name="Stark B.C."/>
            <person name="Pombert J.-F."/>
        </authorList>
    </citation>
    <scope>NUCLEOTIDE SEQUENCE [LARGE SCALE GENOMIC DNA]</scope>
    <source>
        <strain evidence="9">32O-Y</strain>
    </source>
</reference>
<dbReference type="GO" id="GO:0006935">
    <property type="term" value="P:chemotaxis"/>
    <property type="evidence" value="ECO:0007669"/>
    <property type="project" value="UniProtKB-UniRule"/>
</dbReference>
<dbReference type="PATRIC" id="fig|162209.4.peg.5113"/>
<dbReference type="Gene3D" id="3.40.50.2300">
    <property type="match status" value="1"/>
</dbReference>
<evidence type="ECO:0000313" key="9">
    <source>
        <dbReference type="Proteomes" id="UP000061660"/>
    </source>
</evidence>
<dbReference type="EC" id="3.5.1.44" evidence="3"/>
<comment type="PTM">
    <text evidence="3">Phosphorylated by CheA. Phosphorylation of the N-terminal regulatory domain activates the methylesterase activity.</text>
</comment>
<dbReference type="NCBIfam" id="NF001965">
    <property type="entry name" value="PRK00742.1"/>
    <property type="match status" value="1"/>
</dbReference>
<dbReference type="GO" id="GO:0000156">
    <property type="term" value="F:phosphorelay response regulator activity"/>
    <property type="evidence" value="ECO:0007669"/>
    <property type="project" value="InterPro"/>
</dbReference>
<keyword evidence="3" id="KW-0963">Cytoplasm</keyword>
<dbReference type="PANTHER" id="PTHR42872:SF3">
    <property type="entry name" value="PROTEIN-GLUTAMATE METHYLESTERASE_PROTEIN-GLUTAMINE GLUTAMINASE 1"/>
    <property type="match status" value="1"/>
</dbReference>
<reference evidence="8 9" key="2">
    <citation type="journal article" date="2016" name="Genome Announc.">
        <title>Complete Genome Sequences of Two Interactive Moderate Thermophiles, Paenibacillus napthalenovorans 32O-Y and Paenibacillus sp. 32O-W.</title>
        <authorList>
            <person name="Butler R.R.III."/>
            <person name="Wang J."/>
            <person name="Stark B.C."/>
            <person name="Pombert J.F."/>
        </authorList>
    </citation>
    <scope>NUCLEOTIDE SEQUENCE [LARGE SCALE GENOMIC DNA]</scope>
    <source>
        <strain evidence="8 9">32O-Y</strain>
    </source>
</reference>
<gene>
    <name evidence="3" type="primary">cheB</name>
    <name evidence="8" type="ORF">IJ22_48440</name>
</gene>
<dbReference type="OrthoDB" id="9793421at2"/>
<name>A0A0U2L565_9BACL</name>
<feature type="modified residue" description="4-aspartylphosphate" evidence="3 5">
    <location>
        <position position="56"/>
    </location>
</feature>
<feature type="domain" description="CheB-type methylesterase" evidence="7">
    <location>
        <begin position="155"/>
        <end position="345"/>
    </location>
</feature>
<evidence type="ECO:0000256" key="4">
    <source>
        <dbReference type="PROSITE-ProRule" id="PRU00050"/>
    </source>
</evidence>
<dbReference type="GO" id="GO:0050568">
    <property type="term" value="F:protein-glutamine glutaminase activity"/>
    <property type="evidence" value="ECO:0007669"/>
    <property type="project" value="UniProtKB-UniRule"/>
</dbReference>
<evidence type="ECO:0000259" key="6">
    <source>
        <dbReference type="PROSITE" id="PS50110"/>
    </source>
</evidence>
<dbReference type="SUPFAM" id="SSF52738">
    <property type="entry name" value="Methylesterase CheB, C-terminal domain"/>
    <property type="match status" value="1"/>
</dbReference>
<feature type="domain" description="Response regulatory" evidence="6">
    <location>
        <begin position="5"/>
        <end position="122"/>
    </location>
</feature>
<dbReference type="GO" id="GO:0008984">
    <property type="term" value="F:protein-glutamate methylesterase activity"/>
    <property type="evidence" value="ECO:0007669"/>
    <property type="project" value="UniProtKB-UniRule"/>
</dbReference>
<dbReference type="InterPro" id="IPR011006">
    <property type="entry name" value="CheY-like_superfamily"/>
</dbReference>
<comment type="subcellular location">
    <subcellularLocation>
        <location evidence="3">Cytoplasm</location>
    </subcellularLocation>
</comment>
<evidence type="ECO:0000313" key="8">
    <source>
        <dbReference type="EMBL" id="ALS25106.1"/>
    </source>
</evidence>
<evidence type="ECO:0000256" key="5">
    <source>
        <dbReference type="PROSITE-ProRule" id="PRU00169"/>
    </source>
</evidence>
<dbReference type="Pfam" id="PF00072">
    <property type="entry name" value="Response_reg"/>
    <property type="match status" value="1"/>
</dbReference>
<dbReference type="InterPro" id="IPR001789">
    <property type="entry name" value="Sig_transdc_resp-reg_receiver"/>
</dbReference>
<dbReference type="SMART" id="SM00448">
    <property type="entry name" value="REC"/>
    <property type="match status" value="1"/>
</dbReference>
<dbReference type="GO" id="GO:0005737">
    <property type="term" value="C:cytoplasm"/>
    <property type="evidence" value="ECO:0007669"/>
    <property type="project" value="UniProtKB-SubCell"/>
</dbReference>
<evidence type="ECO:0000256" key="2">
    <source>
        <dbReference type="ARBA" id="ARBA00048267"/>
    </source>
</evidence>
<proteinExistence type="inferred from homology"/>
<dbReference type="STRING" id="162209.IJ22_48440"/>
<dbReference type="InterPro" id="IPR035909">
    <property type="entry name" value="CheB_C"/>
</dbReference>
<feature type="active site" evidence="3 4">
    <location>
        <position position="194"/>
    </location>
</feature>